<comment type="cofactor">
    <cofactor evidence="1">
        <name>Zn(2+)</name>
        <dbReference type="ChEBI" id="CHEBI:29105"/>
    </cofactor>
</comment>
<evidence type="ECO:0000313" key="11">
    <source>
        <dbReference type="EMBL" id="EPR78566.1"/>
    </source>
</evidence>
<dbReference type="GO" id="GO:0046872">
    <property type="term" value="F:metal ion binding"/>
    <property type="evidence" value="ECO:0007669"/>
    <property type="project" value="UniProtKB-KW"/>
</dbReference>
<feature type="domain" description="Prenyltransferase alpha-alpha toroid" evidence="10">
    <location>
        <begin position="3"/>
        <end position="301"/>
    </location>
</feature>
<dbReference type="EMBL" id="ATCN01000703">
    <property type="protein sequence ID" value="EPR78566.1"/>
    <property type="molecule type" value="Genomic_DNA"/>
</dbReference>
<comment type="similarity">
    <text evidence="2">Belongs to the protein prenyltransferase subunit beta family.</text>
</comment>
<protein>
    <recommendedName>
        <fullName evidence="8">Geranylgeranyl transferase type II subunit beta</fullName>
    </recommendedName>
    <alternativeName>
        <fullName evidence="9">Type II protein geranyl-geranyltransferase subunit beta</fullName>
    </alternativeName>
</protein>
<sequence length="314" mass="36013">MFYKEKIKSYILKCNEGKEDLSIKKEFYKIKLMYFVVTSLKLLCCYDEIEKIREGYINYILNCKNSDGGYGPCVGYPSHVFSTFFALLVLRSLNYNSYDKNTIEYLKRFKCRYGDDFGEEDNRFTIAALGSLFFQFEWEGEESDFLYFLKINGFDINSIEYFILDCYNKDGGFGLQPQAESHLAQTYCSLGSLSILGFLDCVDKNKIIKFILLRQQESGGFNGRANKKEDTCYSFYGLSSLKILDSHILIDKEKLINFILSCHNEDGGFTDMVGNPSDIYHTCYSLLALSILEVFDLGSCDHVLGLALDLNSPK</sequence>
<dbReference type="InterPro" id="IPR001330">
    <property type="entry name" value="Prenyltrans"/>
</dbReference>
<evidence type="ECO:0000256" key="7">
    <source>
        <dbReference type="ARBA" id="ARBA00022833"/>
    </source>
</evidence>
<keyword evidence="3" id="KW-0637">Prenyltransferase</keyword>
<dbReference type="PANTHER" id="PTHR11774:SF11">
    <property type="entry name" value="GERANYLGERANYL TRANSFERASE TYPE-2 SUBUNIT BETA"/>
    <property type="match status" value="1"/>
</dbReference>
<keyword evidence="6" id="KW-0677">Repeat</keyword>
<organism evidence="11 12">
    <name type="scientific">Spraguea lophii (strain 42_110)</name>
    <name type="common">Microsporidian parasite</name>
    <dbReference type="NCBI Taxonomy" id="1358809"/>
    <lineage>
        <taxon>Eukaryota</taxon>
        <taxon>Fungi</taxon>
        <taxon>Fungi incertae sedis</taxon>
        <taxon>Microsporidia</taxon>
        <taxon>Spragueidae</taxon>
        <taxon>Spraguea</taxon>
    </lineage>
</organism>
<dbReference type="VEuPathDB" id="MicrosporidiaDB:SLOPH_389"/>
<proteinExistence type="inferred from homology"/>
<gene>
    <name evidence="11" type="ORF">SLOPH_389</name>
</gene>
<dbReference type="CDD" id="cd02890">
    <property type="entry name" value="PTase"/>
    <property type="match status" value="1"/>
</dbReference>
<dbReference type="AlphaFoldDB" id="S7W6Y6"/>
<dbReference type="OMA" id="AESHCGQ"/>
<dbReference type="Proteomes" id="UP000014978">
    <property type="component" value="Unassembled WGS sequence"/>
</dbReference>
<evidence type="ECO:0000256" key="9">
    <source>
        <dbReference type="ARBA" id="ARBA00032766"/>
    </source>
</evidence>
<dbReference type="SUPFAM" id="SSF48239">
    <property type="entry name" value="Terpenoid cyclases/Protein prenyltransferases"/>
    <property type="match status" value="1"/>
</dbReference>
<evidence type="ECO:0000259" key="10">
    <source>
        <dbReference type="Pfam" id="PF00432"/>
    </source>
</evidence>
<evidence type="ECO:0000256" key="8">
    <source>
        <dbReference type="ARBA" id="ARBA00030816"/>
    </source>
</evidence>
<dbReference type="InParanoid" id="S7W6Y6"/>
<evidence type="ECO:0000256" key="3">
    <source>
        <dbReference type="ARBA" id="ARBA00022602"/>
    </source>
</evidence>
<dbReference type="InterPro" id="IPR008930">
    <property type="entry name" value="Terpenoid_cyclase/PrenylTrfase"/>
</dbReference>
<evidence type="ECO:0000256" key="4">
    <source>
        <dbReference type="ARBA" id="ARBA00022679"/>
    </source>
</evidence>
<evidence type="ECO:0000256" key="6">
    <source>
        <dbReference type="ARBA" id="ARBA00022737"/>
    </source>
</evidence>
<keyword evidence="5" id="KW-0479">Metal-binding</keyword>
<evidence type="ECO:0000256" key="1">
    <source>
        <dbReference type="ARBA" id="ARBA00001947"/>
    </source>
</evidence>
<name>S7W6Y6_SPRLO</name>
<dbReference type="OrthoDB" id="5428259at2759"/>
<dbReference type="PANTHER" id="PTHR11774">
    <property type="entry name" value="GERANYLGERANYL TRANSFERASE TYPE BETA SUBUNIT"/>
    <property type="match status" value="1"/>
</dbReference>
<comment type="caution">
    <text evidence="11">The sequence shown here is derived from an EMBL/GenBank/DDBJ whole genome shotgun (WGS) entry which is preliminary data.</text>
</comment>
<dbReference type="HOGENOM" id="CLU_028946_3_0_1"/>
<evidence type="ECO:0000313" key="12">
    <source>
        <dbReference type="Proteomes" id="UP000014978"/>
    </source>
</evidence>
<keyword evidence="12" id="KW-1185">Reference proteome</keyword>
<dbReference type="Gene3D" id="1.50.10.20">
    <property type="match status" value="1"/>
</dbReference>
<evidence type="ECO:0000256" key="5">
    <source>
        <dbReference type="ARBA" id="ARBA00022723"/>
    </source>
</evidence>
<dbReference type="STRING" id="1358809.S7W6Y6"/>
<dbReference type="Pfam" id="PF00432">
    <property type="entry name" value="Prenyltrans"/>
    <property type="match status" value="1"/>
</dbReference>
<dbReference type="InterPro" id="IPR045089">
    <property type="entry name" value="PGGT1B-like"/>
</dbReference>
<accession>S7W6Y6</accession>
<evidence type="ECO:0000256" key="2">
    <source>
        <dbReference type="ARBA" id="ARBA00010497"/>
    </source>
</evidence>
<reference evidence="12" key="1">
    <citation type="journal article" date="2013" name="PLoS Genet.">
        <title>The genome of Spraguea lophii and the basis of host-microsporidian interactions.</title>
        <authorList>
            <person name="Campbell S.E."/>
            <person name="Williams T.A."/>
            <person name="Yousuf A."/>
            <person name="Soanes D.M."/>
            <person name="Paszkiewicz K.H."/>
            <person name="Williams B.A.P."/>
        </authorList>
    </citation>
    <scope>NUCLEOTIDE SEQUENCE [LARGE SCALE GENOMIC DNA]</scope>
    <source>
        <strain evidence="12">42_110</strain>
    </source>
</reference>
<dbReference type="GO" id="GO:0008318">
    <property type="term" value="F:protein prenyltransferase activity"/>
    <property type="evidence" value="ECO:0007669"/>
    <property type="project" value="InterPro"/>
</dbReference>
<keyword evidence="4 11" id="KW-0808">Transferase</keyword>
<keyword evidence="7" id="KW-0862">Zinc</keyword>